<keyword evidence="2" id="KW-1185">Reference proteome</keyword>
<reference evidence="1" key="1">
    <citation type="submission" date="2022-03" db="EMBL/GenBank/DDBJ databases">
        <authorList>
            <person name="Alioto T."/>
            <person name="Alioto T."/>
            <person name="Gomez Garrido J."/>
        </authorList>
    </citation>
    <scope>NUCLEOTIDE SEQUENCE</scope>
</reference>
<proteinExistence type="predicted"/>
<name>A0AAD1TC57_PELCU</name>
<sequence>MRCKSKNYQVEKPLLTADIGDLLWRQQASSKPAMVLLSHSPSQMSSEESLSNQALMAETRRVGKLLVQGSPPVTEDRLKAQLDDLLRNIAADIN</sequence>
<evidence type="ECO:0000313" key="2">
    <source>
        <dbReference type="Proteomes" id="UP001295444"/>
    </source>
</evidence>
<dbReference type="Proteomes" id="UP001295444">
    <property type="component" value="Chromosome 11"/>
</dbReference>
<organism evidence="1 2">
    <name type="scientific">Pelobates cultripes</name>
    <name type="common">Western spadefoot toad</name>
    <dbReference type="NCBI Taxonomy" id="61616"/>
    <lineage>
        <taxon>Eukaryota</taxon>
        <taxon>Metazoa</taxon>
        <taxon>Chordata</taxon>
        <taxon>Craniata</taxon>
        <taxon>Vertebrata</taxon>
        <taxon>Euteleostomi</taxon>
        <taxon>Amphibia</taxon>
        <taxon>Batrachia</taxon>
        <taxon>Anura</taxon>
        <taxon>Pelobatoidea</taxon>
        <taxon>Pelobatidae</taxon>
        <taxon>Pelobates</taxon>
    </lineage>
</organism>
<evidence type="ECO:0000313" key="1">
    <source>
        <dbReference type="EMBL" id="CAH2321756.1"/>
    </source>
</evidence>
<accession>A0AAD1TC57</accession>
<gene>
    <name evidence="1" type="ORF">PECUL_23A049599</name>
</gene>
<dbReference type="EMBL" id="OW240922">
    <property type="protein sequence ID" value="CAH2321756.1"/>
    <property type="molecule type" value="Genomic_DNA"/>
</dbReference>
<protein>
    <submittedName>
        <fullName evidence="1">Uncharacterized protein</fullName>
    </submittedName>
</protein>
<dbReference type="AlphaFoldDB" id="A0AAD1TC57"/>